<accession>A0AAV5AFU1</accession>
<evidence type="ECO:0008006" key="4">
    <source>
        <dbReference type="Google" id="ProtNLM"/>
    </source>
</evidence>
<feature type="compositionally biased region" description="Low complexity" evidence="1">
    <location>
        <begin position="377"/>
        <end position="391"/>
    </location>
</feature>
<evidence type="ECO:0000256" key="1">
    <source>
        <dbReference type="SAM" id="MobiDB-lite"/>
    </source>
</evidence>
<dbReference type="AlphaFoldDB" id="A0AAV5AFU1"/>
<feature type="region of interest" description="Disordered" evidence="1">
    <location>
        <begin position="16"/>
        <end position="52"/>
    </location>
</feature>
<dbReference type="Proteomes" id="UP001050691">
    <property type="component" value="Unassembled WGS sequence"/>
</dbReference>
<keyword evidence="3" id="KW-1185">Reference proteome</keyword>
<dbReference type="EMBL" id="BPWL01000007">
    <property type="protein sequence ID" value="GJJ11765.1"/>
    <property type="molecule type" value="Genomic_DNA"/>
</dbReference>
<gene>
    <name evidence="2" type="ORF">Clacol_006003</name>
</gene>
<organism evidence="2 3">
    <name type="scientific">Clathrus columnatus</name>
    <dbReference type="NCBI Taxonomy" id="1419009"/>
    <lineage>
        <taxon>Eukaryota</taxon>
        <taxon>Fungi</taxon>
        <taxon>Dikarya</taxon>
        <taxon>Basidiomycota</taxon>
        <taxon>Agaricomycotina</taxon>
        <taxon>Agaricomycetes</taxon>
        <taxon>Phallomycetidae</taxon>
        <taxon>Phallales</taxon>
        <taxon>Clathraceae</taxon>
        <taxon>Clathrus</taxon>
    </lineage>
</organism>
<evidence type="ECO:0000313" key="3">
    <source>
        <dbReference type="Proteomes" id="UP001050691"/>
    </source>
</evidence>
<protein>
    <recommendedName>
        <fullName evidence="4">PEHE domain-containing protein</fullName>
    </recommendedName>
</protein>
<comment type="caution">
    <text evidence="2">The sequence shown here is derived from an EMBL/GenBank/DDBJ whole genome shotgun (WGS) entry which is preliminary data.</text>
</comment>
<proteinExistence type="predicted"/>
<feature type="region of interest" description="Disordered" evidence="1">
    <location>
        <begin position="292"/>
        <end position="444"/>
    </location>
</feature>
<sequence length="470" mass="52213">MASLFLSTPYTPIFPPPLPKKPFRKASRSDDDDSSSCHHHQQNDNNNNNNDVPYIQKLKQRYLRLASVPHELCAPSREISPEAQTRIDYNRSRIRSRREMRLPLELALTCVGVAGGDWVGESLSEDNDDQYILPHSEAEWFQWERRRKALREKRRAERQAEERRNDIAKWTEGIQLDNVTPLQDIPPLFPELMESLPVPVVEPSPPPAAPVLEPLHDFNDSISGNSAPSIPFSITAFVDTVRRITAPSISLPLAPVLIPPSPPLIPLPPPPPLVRPTMIEQSRETFVSQNNLLCGSNPQLSSPISPPRSLKPLSGTPGDSFPVSSKRLHQDDDDEDKNDGAGSRLSIDSRDILETPRPNKRFKAGDEPITPKSVERPSLPSSSQLQGPSSQAVIGNEEIKRLPTLMDLIANSSRKSSRRGTPGQRSSRSSHTPRHGALALPELLPPSSQLSFSMFLPQAESTQVHDLPPD</sequence>
<name>A0AAV5AFU1_9AGAM</name>
<reference evidence="2" key="1">
    <citation type="submission" date="2021-10" db="EMBL/GenBank/DDBJ databases">
        <title>De novo Genome Assembly of Clathrus columnatus (Basidiomycota, Fungi) Using Illumina and Nanopore Sequence Data.</title>
        <authorList>
            <person name="Ogiso-Tanaka E."/>
            <person name="Itagaki H."/>
            <person name="Hosoya T."/>
            <person name="Hosaka K."/>
        </authorList>
    </citation>
    <scope>NUCLEOTIDE SEQUENCE</scope>
    <source>
        <strain evidence="2">MO-923</strain>
    </source>
</reference>
<feature type="compositionally biased region" description="Polar residues" evidence="1">
    <location>
        <begin position="292"/>
        <end position="303"/>
    </location>
</feature>
<evidence type="ECO:0000313" key="2">
    <source>
        <dbReference type="EMBL" id="GJJ11765.1"/>
    </source>
</evidence>